<dbReference type="InterPro" id="IPR036890">
    <property type="entry name" value="HATPase_C_sf"/>
</dbReference>
<comment type="function">
    <text evidence="15">Member of the two-component regulatory system HssS/HssR involved in intracellular heme homeostasis and tempering of staphylococcal virulence. HssS functions as a heme sensor histidine kinase which is autophosphorylated at a histidine residue and transfers its phosphate group to an aspartate residue of HssR. HssR/HssS activates the expression of hrtAB, an efflux pump, in response to extracellular heme, hemin, hemoglobin or blood.</text>
</comment>
<keyword evidence="14 17" id="KW-0472">Membrane</keyword>
<sequence length="459" mass="51539">MRSLYVRVLVVIIYSIAISSFLGYYAATVYYHGVQKPHADAKLMNTAEQLRDYIKLHPDGMGDYLHSSAKLGYQIYVYDEDGNGIFYGRPFSKANLEGEVKKRVLEGEVYHGIAEYPNKAFQTGYFDNALSNTVGLTVMADADRYALFVRQDSRVHFDELRMFFIVMFILTVLFSFPYFLISARYLVQPVIRLTEATTKVAQGQYDIQIPVARKDEIGQLARQFQAMSTELERSDRSKKEFVANVSHEIQSPLAAIQGYADSLARDGIKAEQARQYASIIGQETRRLAALSRQLLLLSTLDHSGYSTEKQLFLLRPQLRQAIQHFEWQLAEKEIAIRVAVPRQLCICGNEVLLMQVWMNLLSNAVKHIPGGRSIHVAAEQADGICFVTVGDTGDGILEQQLPSIYDRFYRGDSARDRASGSTGLGLSIVQRIVQLHGGTIEVDSKIGKGTKFKVGIPGR</sequence>
<dbReference type="SUPFAM" id="SSF158472">
    <property type="entry name" value="HAMP domain-like"/>
    <property type="match status" value="1"/>
</dbReference>
<evidence type="ECO:0000256" key="7">
    <source>
        <dbReference type="ARBA" id="ARBA00022692"/>
    </source>
</evidence>
<dbReference type="EC" id="2.7.13.3" evidence="3"/>
<name>A0ABQ6G7J3_9BACL</name>
<evidence type="ECO:0000256" key="3">
    <source>
        <dbReference type="ARBA" id="ARBA00012438"/>
    </source>
</evidence>
<keyword evidence="9 20" id="KW-0418">Kinase</keyword>
<evidence type="ECO:0000256" key="15">
    <source>
        <dbReference type="ARBA" id="ARBA00037219"/>
    </source>
</evidence>
<dbReference type="InterPro" id="IPR003661">
    <property type="entry name" value="HisK_dim/P_dom"/>
</dbReference>
<evidence type="ECO:0000256" key="6">
    <source>
        <dbReference type="ARBA" id="ARBA00022679"/>
    </source>
</evidence>
<protein>
    <recommendedName>
        <fullName evidence="16">Heme sensor protein HssS</fullName>
        <ecNumber evidence="3">2.7.13.3</ecNumber>
    </recommendedName>
</protein>
<evidence type="ECO:0000256" key="13">
    <source>
        <dbReference type="ARBA" id="ARBA00023026"/>
    </source>
</evidence>
<keyword evidence="10" id="KW-0067">ATP-binding</keyword>
<feature type="transmembrane region" description="Helical" evidence="17">
    <location>
        <begin position="6"/>
        <end position="27"/>
    </location>
</feature>
<dbReference type="CDD" id="cd00082">
    <property type="entry name" value="HisKA"/>
    <property type="match status" value="1"/>
</dbReference>
<dbReference type="PANTHER" id="PTHR45528:SF11">
    <property type="entry name" value="HISTIDINE KINASE"/>
    <property type="match status" value="1"/>
</dbReference>
<evidence type="ECO:0000256" key="14">
    <source>
        <dbReference type="ARBA" id="ARBA00023136"/>
    </source>
</evidence>
<evidence type="ECO:0000256" key="16">
    <source>
        <dbReference type="ARBA" id="ARBA00040841"/>
    </source>
</evidence>
<keyword evidence="11 17" id="KW-1133">Transmembrane helix</keyword>
<evidence type="ECO:0000256" key="2">
    <source>
        <dbReference type="ARBA" id="ARBA00004651"/>
    </source>
</evidence>
<feature type="domain" description="Histidine kinase" evidence="18">
    <location>
        <begin position="244"/>
        <end position="459"/>
    </location>
</feature>
<dbReference type="CDD" id="cd06225">
    <property type="entry name" value="HAMP"/>
    <property type="match status" value="1"/>
</dbReference>
<dbReference type="Gene3D" id="6.10.340.10">
    <property type="match status" value="1"/>
</dbReference>
<feature type="domain" description="HAMP" evidence="19">
    <location>
        <begin position="184"/>
        <end position="236"/>
    </location>
</feature>
<evidence type="ECO:0000256" key="1">
    <source>
        <dbReference type="ARBA" id="ARBA00000085"/>
    </source>
</evidence>
<keyword evidence="5" id="KW-0597">Phosphoprotein</keyword>
<dbReference type="Pfam" id="PF00512">
    <property type="entry name" value="HisKA"/>
    <property type="match status" value="1"/>
</dbReference>
<keyword evidence="8" id="KW-0547">Nucleotide-binding</keyword>
<comment type="subcellular location">
    <subcellularLocation>
        <location evidence="2">Cell membrane</location>
        <topology evidence="2">Multi-pass membrane protein</topology>
    </subcellularLocation>
</comment>
<evidence type="ECO:0000256" key="11">
    <source>
        <dbReference type="ARBA" id="ARBA00022989"/>
    </source>
</evidence>
<evidence type="ECO:0000256" key="10">
    <source>
        <dbReference type="ARBA" id="ARBA00022840"/>
    </source>
</evidence>
<evidence type="ECO:0000313" key="21">
    <source>
        <dbReference type="Proteomes" id="UP001157114"/>
    </source>
</evidence>
<dbReference type="PROSITE" id="PS50109">
    <property type="entry name" value="HIS_KIN"/>
    <property type="match status" value="1"/>
</dbReference>
<evidence type="ECO:0000256" key="8">
    <source>
        <dbReference type="ARBA" id="ARBA00022741"/>
    </source>
</evidence>
<dbReference type="Gene3D" id="3.30.565.10">
    <property type="entry name" value="Histidine kinase-like ATPase, C-terminal domain"/>
    <property type="match status" value="1"/>
</dbReference>
<comment type="caution">
    <text evidence="20">The sequence shown here is derived from an EMBL/GenBank/DDBJ whole genome shotgun (WGS) entry which is preliminary data.</text>
</comment>
<proteinExistence type="predicted"/>
<evidence type="ECO:0000256" key="17">
    <source>
        <dbReference type="SAM" id="Phobius"/>
    </source>
</evidence>
<evidence type="ECO:0000256" key="9">
    <source>
        <dbReference type="ARBA" id="ARBA00022777"/>
    </source>
</evidence>
<dbReference type="PROSITE" id="PS50885">
    <property type="entry name" value="HAMP"/>
    <property type="match status" value="1"/>
</dbReference>
<dbReference type="PANTHER" id="PTHR45528">
    <property type="entry name" value="SENSOR HISTIDINE KINASE CPXA"/>
    <property type="match status" value="1"/>
</dbReference>
<dbReference type="InterPro" id="IPR004358">
    <property type="entry name" value="Sig_transdc_His_kin-like_C"/>
</dbReference>
<accession>A0ABQ6G7J3</accession>
<feature type="transmembrane region" description="Helical" evidence="17">
    <location>
        <begin position="160"/>
        <end position="181"/>
    </location>
</feature>
<evidence type="ECO:0000313" key="20">
    <source>
        <dbReference type="EMBL" id="GLX66552.1"/>
    </source>
</evidence>
<keyword evidence="13" id="KW-0843">Virulence</keyword>
<reference evidence="20 21" key="1">
    <citation type="submission" date="2023-03" db="EMBL/GenBank/DDBJ databases">
        <title>Draft genome sequence of the bacteria which degrade cell wall of Tricholomamatutake.</title>
        <authorList>
            <person name="Konishi Y."/>
            <person name="Fukuta Y."/>
            <person name="Shirasaka N."/>
        </authorList>
    </citation>
    <scope>NUCLEOTIDE SEQUENCE [LARGE SCALE GENOMIC DNA]</scope>
    <source>
        <strain evidence="21">mu1</strain>
    </source>
</reference>
<dbReference type="Proteomes" id="UP001157114">
    <property type="component" value="Unassembled WGS sequence"/>
</dbReference>
<dbReference type="SMART" id="SM00387">
    <property type="entry name" value="HATPase_c"/>
    <property type="match status" value="1"/>
</dbReference>
<evidence type="ECO:0000256" key="5">
    <source>
        <dbReference type="ARBA" id="ARBA00022553"/>
    </source>
</evidence>
<keyword evidence="12" id="KW-0902">Two-component regulatory system</keyword>
<dbReference type="SMART" id="SM00388">
    <property type="entry name" value="HisKA"/>
    <property type="match status" value="1"/>
</dbReference>
<evidence type="ECO:0000259" key="19">
    <source>
        <dbReference type="PROSITE" id="PS50885"/>
    </source>
</evidence>
<dbReference type="Pfam" id="PF02518">
    <property type="entry name" value="HATPase_c"/>
    <property type="match status" value="1"/>
</dbReference>
<evidence type="ECO:0000256" key="4">
    <source>
        <dbReference type="ARBA" id="ARBA00022475"/>
    </source>
</evidence>
<dbReference type="InterPro" id="IPR003594">
    <property type="entry name" value="HATPase_dom"/>
</dbReference>
<dbReference type="GO" id="GO:0016301">
    <property type="term" value="F:kinase activity"/>
    <property type="evidence" value="ECO:0007669"/>
    <property type="project" value="UniProtKB-KW"/>
</dbReference>
<dbReference type="RefSeq" id="WP_284237248.1">
    <property type="nucleotide sequence ID" value="NZ_BSSQ01000003.1"/>
</dbReference>
<dbReference type="Gene3D" id="1.10.287.130">
    <property type="match status" value="1"/>
</dbReference>
<gene>
    <name evidence="20" type="ORF">MU1_08960</name>
</gene>
<dbReference type="InterPro" id="IPR003660">
    <property type="entry name" value="HAMP_dom"/>
</dbReference>
<dbReference type="SUPFAM" id="SSF47384">
    <property type="entry name" value="Homodimeric domain of signal transducing histidine kinase"/>
    <property type="match status" value="1"/>
</dbReference>
<organism evidence="20 21">
    <name type="scientific">Paenibacillus glycanilyticus</name>
    <dbReference type="NCBI Taxonomy" id="126569"/>
    <lineage>
        <taxon>Bacteria</taxon>
        <taxon>Bacillati</taxon>
        <taxon>Bacillota</taxon>
        <taxon>Bacilli</taxon>
        <taxon>Bacillales</taxon>
        <taxon>Paenibacillaceae</taxon>
        <taxon>Paenibacillus</taxon>
    </lineage>
</organism>
<dbReference type="InterPro" id="IPR036097">
    <property type="entry name" value="HisK_dim/P_sf"/>
</dbReference>
<dbReference type="EMBL" id="BSSQ01000003">
    <property type="protein sequence ID" value="GLX66552.1"/>
    <property type="molecule type" value="Genomic_DNA"/>
</dbReference>
<dbReference type="SUPFAM" id="SSF55874">
    <property type="entry name" value="ATPase domain of HSP90 chaperone/DNA topoisomerase II/histidine kinase"/>
    <property type="match status" value="1"/>
</dbReference>
<evidence type="ECO:0000259" key="18">
    <source>
        <dbReference type="PROSITE" id="PS50109"/>
    </source>
</evidence>
<dbReference type="InterPro" id="IPR050398">
    <property type="entry name" value="HssS/ArlS-like"/>
</dbReference>
<keyword evidence="21" id="KW-1185">Reference proteome</keyword>
<keyword evidence="7 17" id="KW-0812">Transmembrane</keyword>
<dbReference type="SMART" id="SM00304">
    <property type="entry name" value="HAMP"/>
    <property type="match status" value="1"/>
</dbReference>
<dbReference type="InterPro" id="IPR005467">
    <property type="entry name" value="His_kinase_dom"/>
</dbReference>
<dbReference type="Pfam" id="PF00672">
    <property type="entry name" value="HAMP"/>
    <property type="match status" value="1"/>
</dbReference>
<evidence type="ECO:0000256" key="12">
    <source>
        <dbReference type="ARBA" id="ARBA00023012"/>
    </source>
</evidence>
<comment type="catalytic activity">
    <reaction evidence="1">
        <text>ATP + protein L-histidine = ADP + protein N-phospho-L-histidine.</text>
        <dbReference type="EC" id="2.7.13.3"/>
    </reaction>
</comment>
<keyword evidence="6" id="KW-0808">Transferase</keyword>
<dbReference type="CDD" id="cd00075">
    <property type="entry name" value="HATPase"/>
    <property type="match status" value="1"/>
</dbReference>
<keyword evidence="4" id="KW-1003">Cell membrane</keyword>
<dbReference type="PRINTS" id="PR00344">
    <property type="entry name" value="BCTRLSENSOR"/>
</dbReference>